<comment type="caution">
    <text evidence="2">The sequence shown here is derived from an EMBL/GenBank/DDBJ whole genome shotgun (WGS) entry which is preliminary data.</text>
</comment>
<feature type="region of interest" description="Disordered" evidence="1">
    <location>
        <begin position="133"/>
        <end position="153"/>
    </location>
</feature>
<organism evidence="2 3">
    <name type="scientific">Araneus ventricosus</name>
    <name type="common">Orbweaver spider</name>
    <name type="synonym">Epeira ventricosa</name>
    <dbReference type="NCBI Taxonomy" id="182803"/>
    <lineage>
        <taxon>Eukaryota</taxon>
        <taxon>Metazoa</taxon>
        <taxon>Ecdysozoa</taxon>
        <taxon>Arthropoda</taxon>
        <taxon>Chelicerata</taxon>
        <taxon>Arachnida</taxon>
        <taxon>Araneae</taxon>
        <taxon>Araneomorphae</taxon>
        <taxon>Entelegynae</taxon>
        <taxon>Araneoidea</taxon>
        <taxon>Araneidae</taxon>
        <taxon>Araneus</taxon>
    </lineage>
</organism>
<gene>
    <name evidence="2" type="ORF">AVEN_128558_1</name>
</gene>
<dbReference type="AlphaFoldDB" id="A0A4Y2L2Z0"/>
<evidence type="ECO:0000313" key="2">
    <source>
        <dbReference type="EMBL" id="GBN08789.1"/>
    </source>
</evidence>
<dbReference type="EMBL" id="BGPR01005293">
    <property type="protein sequence ID" value="GBN08789.1"/>
    <property type="molecule type" value="Genomic_DNA"/>
</dbReference>
<accession>A0A4Y2L2Z0</accession>
<evidence type="ECO:0000313" key="3">
    <source>
        <dbReference type="Proteomes" id="UP000499080"/>
    </source>
</evidence>
<dbReference type="Proteomes" id="UP000499080">
    <property type="component" value="Unassembled WGS sequence"/>
</dbReference>
<sequence length="153" mass="17023">MCIYLFVTRLLQISLAVVFLLGLAAAWTLALLSTRLDWAVEGGLLYWSVGVFQGQSSRLYICSDQTKNTAPTPLFGLRTIRRWVPDAITPPSTKEPILLLDIHRDMQPSPFLLFKLQNDSVKVFEADVQSSNGAKYGSCATKPKIQSNPTESF</sequence>
<proteinExistence type="predicted"/>
<protein>
    <submittedName>
        <fullName evidence="2">Uncharacterized protein</fullName>
    </submittedName>
</protein>
<name>A0A4Y2L2Z0_ARAVE</name>
<feature type="compositionally biased region" description="Polar residues" evidence="1">
    <location>
        <begin position="144"/>
        <end position="153"/>
    </location>
</feature>
<keyword evidence="3" id="KW-1185">Reference proteome</keyword>
<reference evidence="2 3" key="1">
    <citation type="journal article" date="2019" name="Sci. Rep.">
        <title>Orb-weaving spider Araneus ventricosus genome elucidates the spidroin gene catalogue.</title>
        <authorList>
            <person name="Kono N."/>
            <person name="Nakamura H."/>
            <person name="Ohtoshi R."/>
            <person name="Moran D.A.P."/>
            <person name="Shinohara A."/>
            <person name="Yoshida Y."/>
            <person name="Fujiwara M."/>
            <person name="Mori M."/>
            <person name="Tomita M."/>
            <person name="Arakawa K."/>
        </authorList>
    </citation>
    <scope>NUCLEOTIDE SEQUENCE [LARGE SCALE GENOMIC DNA]</scope>
</reference>
<evidence type="ECO:0000256" key="1">
    <source>
        <dbReference type="SAM" id="MobiDB-lite"/>
    </source>
</evidence>